<dbReference type="NCBIfam" id="TIGR01970">
    <property type="entry name" value="DEAH_box_HrpB"/>
    <property type="match status" value="1"/>
</dbReference>
<dbReference type="GO" id="GO:0016787">
    <property type="term" value="F:hydrolase activity"/>
    <property type="evidence" value="ECO:0007669"/>
    <property type="project" value="UniProtKB-KW"/>
</dbReference>
<sequence length="814" mass="94014">MRKLPIYDVLDDLKTKLQIDKTVILQATTGAGKSTVVPTELLNESFLKNKKIIVLEPRRIAARVIATKLAQNLNEKVGQTVGYQVKLDSCFSKQTKILVVTEAILIRKIQQNQSIDEIGLIIFDEFHERNINTDLALAFCLQIQEFLREDLKLLIMSATLNTEKLSKFLKANVVTSIAKNFKVKNIYLHSNIKQPNYGDTSLIIQTISKALKETNKDILVFLPGVKEISEVKKELKISKDILILPLYSNLDKKQQNIAIYKQDKRKIILSTNVAQTSLTIEGVGVVIDSGLEKISRYDSSNGMNHLELNFISYESATQRAGRAGRLEDGVCYKLWHESKLLQKSTTAEILRADLTQVLLELCLWQIDSFDDLMWLNKPDEKAILNAKELLINLSMIDEDFTITDFGKKAISLGIHPRLSYMILKANEIGFAYEASILASILNQNSLKDDILSTFINIYEKNSNQIILKEAKHYFLKLKKFQKIKKEKFNYDLLGVLALYAYPDRLAKIRKENDIRYKLSNSKGAILYKNSYLFNEKYIVAVNINAKEKDSFINQAFKIEFKYLKTYFSSYLKKEQKISFDKDSKKLQAREVTSFLKLQLESKPCKLDDSNLTQMLIEVIKDEGLQLLHWDKKALFLKQRINFINFHDNSFEFPSFYDNDLLNSIDDWLGLYLTDIKTVEELKKLDLYDILLSRLSWQEQQNLDILAPPFFKAASGSKIKIDYSNIKVPKLSIKIQEIFGTFDSIKVLNNKIALQIELLTPALRPIQITYDLKSFWDNSYDEVRKELRGKYKKHYWPLNPYEAKATNKTKKMMKN</sequence>
<feature type="domain" description="Helicase ATP-binding" evidence="5">
    <location>
        <begin position="14"/>
        <end position="178"/>
    </location>
</feature>
<dbReference type="SMART" id="SM00487">
    <property type="entry name" value="DEXDc"/>
    <property type="match status" value="1"/>
</dbReference>
<dbReference type="GO" id="GO:0005524">
    <property type="term" value="F:ATP binding"/>
    <property type="evidence" value="ECO:0007669"/>
    <property type="project" value="UniProtKB-KW"/>
</dbReference>
<dbReference type="InterPro" id="IPR049614">
    <property type="entry name" value="HrpB_DEXH"/>
</dbReference>
<dbReference type="PROSITE" id="PS51192">
    <property type="entry name" value="HELICASE_ATP_BIND_1"/>
    <property type="match status" value="1"/>
</dbReference>
<evidence type="ECO:0000256" key="4">
    <source>
        <dbReference type="ARBA" id="ARBA00022840"/>
    </source>
</evidence>
<gene>
    <name evidence="7" type="primary">hrpB</name>
    <name evidence="7" type="ORF">CP960_00465</name>
</gene>
<dbReference type="Pfam" id="PF00271">
    <property type="entry name" value="Helicase_C"/>
    <property type="match status" value="1"/>
</dbReference>
<dbReference type="Pfam" id="PF08482">
    <property type="entry name" value="HrpB_C"/>
    <property type="match status" value="1"/>
</dbReference>
<dbReference type="GO" id="GO:0003676">
    <property type="term" value="F:nucleic acid binding"/>
    <property type="evidence" value="ECO:0007669"/>
    <property type="project" value="InterPro"/>
</dbReference>
<dbReference type="AlphaFoldDB" id="A0A2N1J6S2"/>
<dbReference type="InterPro" id="IPR011545">
    <property type="entry name" value="DEAD/DEAH_box_helicase_dom"/>
</dbReference>
<evidence type="ECO:0000256" key="1">
    <source>
        <dbReference type="ARBA" id="ARBA00022741"/>
    </source>
</evidence>
<dbReference type="Gene3D" id="1.20.120.1080">
    <property type="match status" value="1"/>
</dbReference>
<evidence type="ECO:0000256" key="3">
    <source>
        <dbReference type="ARBA" id="ARBA00022806"/>
    </source>
</evidence>
<dbReference type="PANTHER" id="PTHR43519">
    <property type="entry name" value="ATP-DEPENDENT RNA HELICASE HRPB"/>
    <property type="match status" value="1"/>
</dbReference>
<dbReference type="PANTHER" id="PTHR43519:SF1">
    <property type="entry name" value="ATP-DEPENDENT RNA HELICASE HRPB"/>
    <property type="match status" value="1"/>
</dbReference>
<keyword evidence="8" id="KW-1185">Reference proteome</keyword>
<protein>
    <submittedName>
        <fullName evidence="7">ATP-dependent helicase HrpB</fullName>
    </submittedName>
</protein>
<evidence type="ECO:0000256" key="2">
    <source>
        <dbReference type="ARBA" id="ARBA00022801"/>
    </source>
</evidence>
<keyword evidence="3 7" id="KW-0347">Helicase</keyword>
<dbReference type="SMART" id="SM00490">
    <property type="entry name" value="HELICc"/>
    <property type="match status" value="1"/>
</dbReference>
<dbReference type="Gene3D" id="3.40.50.300">
    <property type="entry name" value="P-loop containing nucleotide triphosphate hydrolases"/>
    <property type="match status" value="2"/>
</dbReference>
<dbReference type="InterPro" id="IPR014001">
    <property type="entry name" value="Helicase_ATP-bd"/>
</dbReference>
<dbReference type="OrthoDB" id="9805617at2"/>
<dbReference type="SMART" id="SM00847">
    <property type="entry name" value="HA2"/>
    <property type="match status" value="1"/>
</dbReference>
<dbReference type="InterPro" id="IPR001650">
    <property type="entry name" value="Helicase_C-like"/>
</dbReference>
<dbReference type="InterPro" id="IPR007502">
    <property type="entry name" value="Helicase-assoc_dom"/>
</dbReference>
<dbReference type="FunFam" id="3.40.50.300:FF:002125">
    <property type="entry name" value="ATP-dependent helicase HrpB"/>
    <property type="match status" value="1"/>
</dbReference>
<evidence type="ECO:0000259" key="6">
    <source>
        <dbReference type="PROSITE" id="PS51194"/>
    </source>
</evidence>
<evidence type="ECO:0000313" key="8">
    <source>
        <dbReference type="Proteomes" id="UP000233248"/>
    </source>
</evidence>
<keyword evidence="1" id="KW-0547">Nucleotide-binding</keyword>
<dbReference type="RefSeq" id="WP_101183213.1">
    <property type="nucleotide sequence ID" value="NZ_CP031218.1"/>
</dbReference>
<keyword evidence="4" id="KW-0067">ATP-binding</keyword>
<keyword evidence="2" id="KW-0378">Hydrolase</keyword>
<dbReference type="PROSITE" id="PS51194">
    <property type="entry name" value="HELICASE_CTER"/>
    <property type="match status" value="1"/>
</dbReference>
<comment type="caution">
    <text evidence="7">The sequence shown here is derived from an EMBL/GenBank/DDBJ whole genome shotgun (WGS) entry which is preliminary data.</text>
</comment>
<dbReference type="CDD" id="cd17990">
    <property type="entry name" value="DEXHc_HrpB"/>
    <property type="match status" value="1"/>
</dbReference>
<dbReference type="Pfam" id="PF00270">
    <property type="entry name" value="DEAD"/>
    <property type="match status" value="1"/>
</dbReference>
<accession>A0A2N1J6S2</accession>
<dbReference type="CDD" id="cd18791">
    <property type="entry name" value="SF2_C_RHA"/>
    <property type="match status" value="1"/>
</dbReference>
<feature type="domain" description="Helicase C-terminal" evidence="6">
    <location>
        <begin position="202"/>
        <end position="365"/>
    </location>
</feature>
<dbReference type="EMBL" id="NXIF01000002">
    <property type="protein sequence ID" value="PKI82259.1"/>
    <property type="molecule type" value="Genomic_DNA"/>
</dbReference>
<dbReference type="GO" id="GO:0004386">
    <property type="term" value="F:helicase activity"/>
    <property type="evidence" value="ECO:0007669"/>
    <property type="project" value="UniProtKB-KW"/>
</dbReference>
<organism evidence="7 8">
    <name type="scientific">Malaciobacter halophilus</name>
    <dbReference type="NCBI Taxonomy" id="197482"/>
    <lineage>
        <taxon>Bacteria</taxon>
        <taxon>Pseudomonadati</taxon>
        <taxon>Campylobacterota</taxon>
        <taxon>Epsilonproteobacteria</taxon>
        <taxon>Campylobacterales</taxon>
        <taxon>Arcobacteraceae</taxon>
        <taxon>Malaciobacter</taxon>
    </lineage>
</organism>
<dbReference type="InterPro" id="IPR027417">
    <property type="entry name" value="P-loop_NTPase"/>
</dbReference>
<name>A0A2N1J6S2_9BACT</name>
<dbReference type="SUPFAM" id="SSF52540">
    <property type="entry name" value="P-loop containing nucleoside triphosphate hydrolases"/>
    <property type="match status" value="1"/>
</dbReference>
<dbReference type="InterPro" id="IPR013689">
    <property type="entry name" value="RNA_helicase_ATP-dep_HrpB_C"/>
</dbReference>
<dbReference type="InterPro" id="IPR010225">
    <property type="entry name" value="HrpB"/>
</dbReference>
<proteinExistence type="predicted"/>
<evidence type="ECO:0000313" key="7">
    <source>
        <dbReference type="EMBL" id="PKI82259.1"/>
    </source>
</evidence>
<evidence type="ECO:0000259" key="5">
    <source>
        <dbReference type="PROSITE" id="PS51192"/>
    </source>
</evidence>
<dbReference type="PIRSF" id="PIRSF005496">
    <property type="entry name" value="ATP_hel_hrpB"/>
    <property type="match status" value="1"/>
</dbReference>
<dbReference type="Proteomes" id="UP000233248">
    <property type="component" value="Unassembled WGS sequence"/>
</dbReference>
<reference evidence="7 8" key="1">
    <citation type="submission" date="2017-09" db="EMBL/GenBank/DDBJ databases">
        <title>Genomics of the genus Arcobacter.</title>
        <authorList>
            <person name="Perez-Cataluna A."/>
            <person name="Figueras M.J."/>
            <person name="Salas-Masso N."/>
        </authorList>
    </citation>
    <scope>NUCLEOTIDE SEQUENCE [LARGE SCALE GENOMIC DNA]</scope>
    <source>
        <strain evidence="7 8">DSM 18005</strain>
    </source>
</reference>
<dbReference type="KEGG" id="ahs:AHALO_1681"/>